<feature type="transmembrane region" description="Helical" evidence="7">
    <location>
        <begin position="41"/>
        <end position="65"/>
    </location>
</feature>
<feature type="transmembrane region" description="Helical" evidence="7">
    <location>
        <begin position="136"/>
        <end position="154"/>
    </location>
</feature>
<name>A0ABS4IW13_9BACL</name>
<feature type="transmembrane region" description="Helical" evidence="7">
    <location>
        <begin position="216"/>
        <end position="237"/>
    </location>
</feature>
<sequence length="312" mass="34786">MSKMEPGPAHNPQVDGARPADRRFRIRFRLRIGKLDPFQTFTMIGLSLLALFMLLPIVFIINHAFKPISELFLYPPRFWSSQPTWFNFQQLILKSQTTVIPFSRYLFNSVLTTGVTVAGVIFISSMAAYAFSKQRFMGSGLLFSFTIVALMFAPETVAIPRFLVIANLGIMDTYLVHVLPLLAAPVGVFLMKQFIDQIPNELIEAAKIDGAQEFMVFFRIVLPVCMPAVATIGILAFQGSWAQTETSSLFTHTESMKTLPYYTMTLTNGLANNVVGQGIAAAAGLIMFLPNLVVFLLFQRRVLNTMAHSGIK</sequence>
<keyword evidence="10" id="KW-1185">Reference proteome</keyword>
<dbReference type="Proteomes" id="UP001519287">
    <property type="component" value="Unassembled WGS sequence"/>
</dbReference>
<keyword evidence="6 7" id="KW-0472">Membrane</keyword>
<dbReference type="PROSITE" id="PS50928">
    <property type="entry name" value="ABC_TM1"/>
    <property type="match status" value="1"/>
</dbReference>
<comment type="similarity">
    <text evidence="7">Belongs to the binding-protein-dependent transport system permease family.</text>
</comment>
<dbReference type="Gene3D" id="1.10.3720.10">
    <property type="entry name" value="MetI-like"/>
    <property type="match status" value="1"/>
</dbReference>
<proteinExistence type="inferred from homology"/>
<evidence type="ECO:0000256" key="7">
    <source>
        <dbReference type="RuleBase" id="RU363032"/>
    </source>
</evidence>
<evidence type="ECO:0000256" key="2">
    <source>
        <dbReference type="ARBA" id="ARBA00022448"/>
    </source>
</evidence>
<dbReference type="RefSeq" id="WP_312894496.1">
    <property type="nucleotide sequence ID" value="NZ_JAGGLB010000006.1"/>
</dbReference>
<dbReference type="EMBL" id="JAGGLB010000006">
    <property type="protein sequence ID" value="MBP1990704.1"/>
    <property type="molecule type" value="Genomic_DNA"/>
</dbReference>
<feature type="transmembrane region" description="Helical" evidence="7">
    <location>
        <begin position="174"/>
        <end position="195"/>
    </location>
</feature>
<feature type="domain" description="ABC transmembrane type-1" evidence="8">
    <location>
        <begin position="106"/>
        <end position="298"/>
    </location>
</feature>
<evidence type="ECO:0000256" key="3">
    <source>
        <dbReference type="ARBA" id="ARBA00022475"/>
    </source>
</evidence>
<dbReference type="PANTHER" id="PTHR43744:SF1">
    <property type="entry name" value="BINDING-PROTEIN-DEPENDENT TRANSPORT SYSTEMS INNER MEMBRANE COMPONENT"/>
    <property type="match status" value="1"/>
</dbReference>
<dbReference type="SUPFAM" id="SSF161098">
    <property type="entry name" value="MetI-like"/>
    <property type="match status" value="1"/>
</dbReference>
<keyword evidence="2 7" id="KW-0813">Transport</keyword>
<reference evidence="9 10" key="1">
    <citation type="submission" date="2021-03" db="EMBL/GenBank/DDBJ databases">
        <title>Genomic Encyclopedia of Type Strains, Phase IV (KMG-IV): sequencing the most valuable type-strain genomes for metagenomic binning, comparative biology and taxonomic classification.</title>
        <authorList>
            <person name="Goeker M."/>
        </authorList>
    </citation>
    <scope>NUCLEOTIDE SEQUENCE [LARGE SCALE GENOMIC DNA]</scope>
    <source>
        <strain evidence="9 10">DSM 26048</strain>
    </source>
</reference>
<evidence type="ECO:0000256" key="4">
    <source>
        <dbReference type="ARBA" id="ARBA00022692"/>
    </source>
</evidence>
<accession>A0ABS4IW13</accession>
<evidence type="ECO:0000256" key="6">
    <source>
        <dbReference type="ARBA" id="ARBA00023136"/>
    </source>
</evidence>
<evidence type="ECO:0000313" key="9">
    <source>
        <dbReference type="EMBL" id="MBP1990704.1"/>
    </source>
</evidence>
<protein>
    <submittedName>
        <fullName evidence="9">ABC-type glycerol-3-phosphate transport system permease component</fullName>
    </submittedName>
</protein>
<comment type="caution">
    <text evidence="9">The sequence shown here is derived from an EMBL/GenBank/DDBJ whole genome shotgun (WGS) entry which is preliminary data.</text>
</comment>
<evidence type="ECO:0000256" key="5">
    <source>
        <dbReference type="ARBA" id="ARBA00022989"/>
    </source>
</evidence>
<dbReference type="CDD" id="cd06261">
    <property type="entry name" value="TM_PBP2"/>
    <property type="match status" value="1"/>
</dbReference>
<feature type="transmembrane region" description="Helical" evidence="7">
    <location>
        <begin position="105"/>
        <end position="129"/>
    </location>
</feature>
<dbReference type="Pfam" id="PF00528">
    <property type="entry name" value="BPD_transp_1"/>
    <property type="match status" value="1"/>
</dbReference>
<gene>
    <name evidence="9" type="ORF">J2Z66_002310</name>
</gene>
<dbReference type="PANTHER" id="PTHR43744">
    <property type="entry name" value="ABC TRANSPORTER PERMEASE PROTEIN MG189-RELATED-RELATED"/>
    <property type="match status" value="1"/>
</dbReference>
<evidence type="ECO:0000259" key="8">
    <source>
        <dbReference type="PROSITE" id="PS50928"/>
    </source>
</evidence>
<organism evidence="9 10">
    <name type="scientific">Paenibacillus eucommiae</name>
    <dbReference type="NCBI Taxonomy" id="1355755"/>
    <lineage>
        <taxon>Bacteria</taxon>
        <taxon>Bacillati</taxon>
        <taxon>Bacillota</taxon>
        <taxon>Bacilli</taxon>
        <taxon>Bacillales</taxon>
        <taxon>Paenibacillaceae</taxon>
        <taxon>Paenibacillus</taxon>
    </lineage>
</organism>
<evidence type="ECO:0000313" key="10">
    <source>
        <dbReference type="Proteomes" id="UP001519287"/>
    </source>
</evidence>
<dbReference type="InterPro" id="IPR000515">
    <property type="entry name" value="MetI-like"/>
</dbReference>
<keyword evidence="4 7" id="KW-0812">Transmembrane</keyword>
<keyword evidence="3" id="KW-1003">Cell membrane</keyword>
<dbReference type="InterPro" id="IPR035906">
    <property type="entry name" value="MetI-like_sf"/>
</dbReference>
<feature type="transmembrane region" description="Helical" evidence="7">
    <location>
        <begin position="274"/>
        <end position="298"/>
    </location>
</feature>
<keyword evidence="5 7" id="KW-1133">Transmembrane helix</keyword>
<comment type="subcellular location">
    <subcellularLocation>
        <location evidence="1 7">Cell membrane</location>
        <topology evidence="1 7">Multi-pass membrane protein</topology>
    </subcellularLocation>
</comment>
<evidence type="ECO:0000256" key="1">
    <source>
        <dbReference type="ARBA" id="ARBA00004651"/>
    </source>
</evidence>